<evidence type="ECO:0000256" key="1">
    <source>
        <dbReference type="SAM" id="MobiDB-lite"/>
    </source>
</evidence>
<gene>
    <name evidence="2" type="ORF">FHP25_08545</name>
</gene>
<feature type="region of interest" description="Disordered" evidence="1">
    <location>
        <begin position="112"/>
        <end position="134"/>
    </location>
</feature>
<organism evidence="2 3">
    <name type="scientific">Vineibacter terrae</name>
    <dbReference type="NCBI Taxonomy" id="2586908"/>
    <lineage>
        <taxon>Bacteria</taxon>
        <taxon>Pseudomonadati</taxon>
        <taxon>Pseudomonadota</taxon>
        <taxon>Alphaproteobacteria</taxon>
        <taxon>Hyphomicrobiales</taxon>
        <taxon>Vineibacter</taxon>
    </lineage>
</organism>
<comment type="caution">
    <text evidence="2">The sequence shown here is derived from an EMBL/GenBank/DDBJ whole genome shotgun (WGS) entry which is preliminary data.</text>
</comment>
<evidence type="ECO:0000313" key="2">
    <source>
        <dbReference type="EMBL" id="TXL78233.1"/>
    </source>
</evidence>
<dbReference type="EMBL" id="VDUZ01000007">
    <property type="protein sequence ID" value="TXL78233.1"/>
    <property type="molecule type" value="Genomic_DNA"/>
</dbReference>
<dbReference type="Proteomes" id="UP000321638">
    <property type="component" value="Unassembled WGS sequence"/>
</dbReference>
<evidence type="ECO:0000313" key="3">
    <source>
        <dbReference type="Proteomes" id="UP000321638"/>
    </source>
</evidence>
<dbReference type="AlphaFoldDB" id="A0A5C8PRQ5"/>
<keyword evidence="3" id="KW-1185">Reference proteome</keyword>
<dbReference type="OrthoDB" id="7784409at2"/>
<name>A0A5C8PRQ5_9HYPH</name>
<accession>A0A5C8PRQ5</accession>
<proteinExistence type="predicted"/>
<dbReference type="RefSeq" id="WP_147846502.1">
    <property type="nucleotide sequence ID" value="NZ_VDUZ01000007.1"/>
</dbReference>
<protein>
    <submittedName>
        <fullName evidence="2">Uncharacterized protein</fullName>
    </submittedName>
</protein>
<reference evidence="2 3" key="1">
    <citation type="submission" date="2019-06" db="EMBL/GenBank/DDBJ databases">
        <title>New taxonomy in bacterial strain CC-CFT640, isolated from vineyard.</title>
        <authorList>
            <person name="Lin S.-Y."/>
            <person name="Tsai C.-F."/>
            <person name="Young C.-C."/>
        </authorList>
    </citation>
    <scope>NUCLEOTIDE SEQUENCE [LARGE SCALE GENOMIC DNA]</scope>
    <source>
        <strain evidence="2 3">CC-CFT640</strain>
    </source>
</reference>
<sequence>MLRVRRFILRIFTGLAGSLLLLFAALQTGEGQRALFSLVASVASGDDRTVRFDGPSGFFPTDLRFTRIEIGDGTGLWLTAEDAHIRWSFLALLDGHLVIHNVHAARALLERTPHAPPRPASAEGASPPPDRCCP</sequence>